<feature type="domain" description="CNNM transmembrane" evidence="11">
    <location>
        <begin position="1"/>
        <end position="184"/>
    </location>
</feature>
<dbReference type="Proteomes" id="UP000030652">
    <property type="component" value="Unassembled WGS sequence"/>
</dbReference>
<evidence type="ECO:0000259" key="11">
    <source>
        <dbReference type="PROSITE" id="PS51846"/>
    </source>
</evidence>
<keyword evidence="4 8" id="KW-1133">Transmembrane helix</keyword>
<dbReference type="Pfam" id="PF00571">
    <property type="entry name" value="CBS"/>
    <property type="match status" value="1"/>
</dbReference>
<evidence type="ECO:0000256" key="1">
    <source>
        <dbReference type="ARBA" id="ARBA00004141"/>
    </source>
</evidence>
<evidence type="ECO:0000259" key="10">
    <source>
        <dbReference type="PROSITE" id="PS51371"/>
    </source>
</evidence>
<dbReference type="EMBL" id="JRYO01000052">
    <property type="protein sequence ID" value="KHE93542.1"/>
    <property type="molecule type" value="Genomic_DNA"/>
</dbReference>
<evidence type="ECO:0000256" key="2">
    <source>
        <dbReference type="ARBA" id="ARBA00022692"/>
    </source>
</evidence>
<dbReference type="PANTHER" id="PTHR22777:SF17">
    <property type="entry name" value="UPF0053 PROTEIN SLL0260"/>
    <property type="match status" value="1"/>
</dbReference>
<dbReference type="InterPro" id="IPR002550">
    <property type="entry name" value="CNNM"/>
</dbReference>
<accession>A0A0B0EKG1</accession>
<evidence type="ECO:0000256" key="6">
    <source>
        <dbReference type="ARBA" id="ARBA00023136"/>
    </source>
</evidence>
<keyword evidence="5 7" id="KW-0129">CBS domain</keyword>
<keyword evidence="3" id="KW-0677">Repeat</keyword>
<evidence type="ECO:0000256" key="9">
    <source>
        <dbReference type="SAM" id="Phobius"/>
    </source>
</evidence>
<feature type="transmembrane region" description="Helical" evidence="9">
    <location>
        <begin position="85"/>
        <end position="104"/>
    </location>
</feature>
<protein>
    <recommendedName>
        <fullName evidence="14">Hemolysin</fullName>
    </recommendedName>
</protein>
<dbReference type="Pfam" id="PF01595">
    <property type="entry name" value="CNNM"/>
    <property type="match status" value="1"/>
</dbReference>
<dbReference type="InterPro" id="IPR046342">
    <property type="entry name" value="CBS_dom_sf"/>
</dbReference>
<feature type="transmembrane region" description="Helical" evidence="9">
    <location>
        <begin position="55"/>
        <end position="79"/>
    </location>
</feature>
<dbReference type="PANTHER" id="PTHR22777">
    <property type="entry name" value="HEMOLYSIN-RELATED"/>
    <property type="match status" value="1"/>
</dbReference>
<evidence type="ECO:0000256" key="7">
    <source>
        <dbReference type="PROSITE-ProRule" id="PRU00703"/>
    </source>
</evidence>
<feature type="domain" description="CBS" evidence="10">
    <location>
        <begin position="265"/>
        <end position="321"/>
    </location>
</feature>
<name>A0A0B0EKG1_9BACT</name>
<keyword evidence="2 8" id="KW-0812">Transmembrane</keyword>
<sequence>MIEYYLLILFLLSSAYFSGIEIAVYCVNRVRLQYNADRGNRSAKIIKKLLNDPQALICTILIGNNIVNYLASAIFTNIISEKVSYANPGLTATLILAPIMLIFAEVMPKDICQRNADKFLYPASPGIRFFSQVFYPLVYLLKGVNKIPQFFLKNVNKRTAIFTPYRLGFFIREGAKEGVISGYQDMMTRNIMRLGSIPISKIMIPLNTATIVSSEVNVEQMKILAKNVRFSRIPVFSGPRSNIIGVINMFDFLSVCTEESKISDFLKETEHIDANTLIDDALVIMQKTKQRMAIVIDKNSKPIGIVTTKDLVEEIVGELMEW</sequence>
<comment type="subcellular location">
    <subcellularLocation>
        <location evidence="1">Membrane</location>
        <topology evidence="1">Multi-pass membrane protein</topology>
    </subcellularLocation>
</comment>
<evidence type="ECO:0000256" key="5">
    <source>
        <dbReference type="ARBA" id="ARBA00023122"/>
    </source>
</evidence>
<comment type="caution">
    <text evidence="12">The sequence shown here is derived from an EMBL/GenBank/DDBJ whole genome shotgun (WGS) entry which is preliminary data.</text>
</comment>
<organism evidence="12 13">
    <name type="scientific">Candidatus Scalindua brodae</name>
    <dbReference type="NCBI Taxonomy" id="237368"/>
    <lineage>
        <taxon>Bacteria</taxon>
        <taxon>Pseudomonadati</taxon>
        <taxon>Planctomycetota</taxon>
        <taxon>Candidatus Brocadiia</taxon>
        <taxon>Candidatus Brocadiales</taxon>
        <taxon>Candidatus Scalinduaceae</taxon>
        <taxon>Candidatus Scalindua</taxon>
    </lineage>
</organism>
<dbReference type="Gene3D" id="3.10.580.10">
    <property type="entry name" value="CBS-domain"/>
    <property type="match status" value="1"/>
</dbReference>
<evidence type="ECO:0000313" key="13">
    <source>
        <dbReference type="Proteomes" id="UP000030652"/>
    </source>
</evidence>
<dbReference type="SUPFAM" id="SSF54631">
    <property type="entry name" value="CBS-domain pair"/>
    <property type="match status" value="1"/>
</dbReference>
<dbReference type="PATRIC" id="fig|237368.3.peg.770"/>
<dbReference type="CDD" id="cd04590">
    <property type="entry name" value="CBS_pair_CorC_HlyC_assoc"/>
    <property type="match status" value="1"/>
</dbReference>
<dbReference type="PROSITE" id="PS51371">
    <property type="entry name" value="CBS"/>
    <property type="match status" value="1"/>
</dbReference>
<dbReference type="eggNOG" id="COG1253">
    <property type="taxonomic scope" value="Bacteria"/>
</dbReference>
<evidence type="ECO:0000256" key="8">
    <source>
        <dbReference type="PROSITE-ProRule" id="PRU01193"/>
    </source>
</evidence>
<dbReference type="InterPro" id="IPR044751">
    <property type="entry name" value="Ion_transp-like_CBS"/>
</dbReference>
<dbReference type="PROSITE" id="PS51846">
    <property type="entry name" value="CNNM"/>
    <property type="match status" value="1"/>
</dbReference>
<evidence type="ECO:0000256" key="3">
    <source>
        <dbReference type="ARBA" id="ARBA00022737"/>
    </source>
</evidence>
<feature type="transmembrane region" description="Helical" evidence="9">
    <location>
        <begin position="6"/>
        <end position="28"/>
    </location>
</feature>
<keyword evidence="6 8" id="KW-0472">Membrane</keyword>
<dbReference type="InterPro" id="IPR000644">
    <property type="entry name" value="CBS_dom"/>
</dbReference>
<evidence type="ECO:0000256" key="4">
    <source>
        <dbReference type="ARBA" id="ARBA00022989"/>
    </source>
</evidence>
<proteinExistence type="predicted"/>
<dbReference type="AlphaFoldDB" id="A0A0B0EKG1"/>
<evidence type="ECO:0008006" key="14">
    <source>
        <dbReference type="Google" id="ProtNLM"/>
    </source>
</evidence>
<dbReference type="GO" id="GO:0005886">
    <property type="term" value="C:plasma membrane"/>
    <property type="evidence" value="ECO:0007669"/>
    <property type="project" value="TreeGrafter"/>
</dbReference>
<reference evidence="12 13" key="1">
    <citation type="submission" date="2014-10" db="EMBL/GenBank/DDBJ databases">
        <title>Draft genome of anammox bacterium scalindua brodae, obtained using differential coverage binning of sequence data from two enrichment reactors.</title>
        <authorList>
            <person name="Speth D.R."/>
            <person name="Russ L."/>
            <person name="Kartal B."/>
            <person name="Op den Camp H.J."/>
            <person name="Dutilh B.E."/>
            <person name="Jetten M.S."/>
        </authorList>
    </citation>
    <scope>NUCLEOTIDE SEQUENCE [LARGE SCALE GENOMIC DNA]</scope>
    <source>
        <strain evidence="12">RU1</strain>
    </source>
</reference>
<evidence type="ECO:0000313" key="12">
    <source>
        <dbReference type="EMBL" id="KHE93542.1"/>
    </source>
</evidence>
<gene>
    <name evidence="12" type="ORF">SCABRO_00714</name>
</gene>